<dbReference type="GO" id="GO:0005829">
    <property type="term" value="C:cytosol"/>
    <property type="evidence" value="ECO:0007669"/>
    <property type="project" value="TreeGrafter"/>
</dbReference>
<dbReference type="Gene3D" id="3.40.50.150">
    <property type="entry name" value="Vaccinia Virus protein VP39"/>
    <property type="match status" value="1"/>
</dbReference>
<evidence type="ECO:0000256" key="2">
    <source>
        <dbReference type="ARBA" id="ARBA00022552"/>
    </source>
</evidence>
<dbReference type="HAMAP" id="MF_00074">
    <property type="entry name" value="16SrRNA_methyltr_G"/>
    <property type="match status" value="1"/>
</dbReference>
<comment type="caution">
    <text evidence="4">The sequence shown here is derived from an EMBL/GenBank/DDBJ whole genome shotgun (WGS) entry which is preliminary data.</text>
</comment>
<evidence type="ECO:0000256" key="1">
    <source>
        <dbReference type="ARBA" id="ARBA00022490"/>
    </source>
</evidence>
<dbReference type="SUPFAM" id="SSF53335">
    <property type="entry name" value="S-adenosyl-L-methionine-dependent methyltransferases"/>
    <property type="match status" value="1"/>
</dbReference>
<dbReference type="Pfam" id="PF02527">
    <property type="entry name" value="GidB"/>
    <property type="match status" value="1"/>
</dbReference>
<evidence type="ECO:0000256" key="3">
    <source>
        <dbReference type="ARBA" id="ARBA00022679"/>
    </source>
</evidence>
<reference evidence="4" key="1">
    <citation type="submission" date="2016-10" db="EMBL/GenBank/DDBJ databases">
        <title>Sequence of Gallionella enrichment culture.</title>
        <authorList>
            <person name="Poehlein A."/>
            <person name="Muehling M."/>
            <person name="Daniel R."/>
        </authorList>
    </citation>
    <scope>NUCLEOTIDE SEQUENCE</scope>
</reference>
<dbReference type="InterPro" id="IPR003682">
    <property type="entry name" value="rRNA_ssu_MeTfrase_G"/>
</dbReference>
<dbReference type="PIRSF" id="PIRSF003078">
    <property type="entry name" value="GidB"/>
    <property type="match status" value="1"/>
</dbReference>
<dbReference type="AlphaFoldDB" id="A0A1J5Q8L5"/>
<dbReference type="EMBL" id="MLJW01001174">
    <property type="protein sequence ID" value="OIQ79688.1"/>
    <property type="molecule type" value="Genomic_DNA"/>
</dbReference>
<keyword evidence="2" id="KW-0698">rRNA processing</keyword>
<name>A0A1J5Q8L5_9ZZZZ</name>
<dbReference type="InterPro" id="IPR029063">
    <property type="entry name" value="SAM-dependent_MTases_sf"/>
</dbReference>
<keyword evidence="1" id="KW-0963">Cytoplasm</keyword>
<dbReference type="CDD" id="cd02440">
    <property type="entry name" value="AdoMet_MTases"/>
    <property type="match status" value="1"/>
</dbReference>
<keyword evidence="4" id="KW-0489">Methyltransferase</keyword>
<evidence type="ECO:0000313" key="4">
    <source>
        <dbReference type="EMBL" id="OIQ79688.1"/>
    </source>
</evidence>
<sequence length="243" mass="26064">MTAPLRSRPAASSPPSGGAFHPDAFLRRTLDALHLAPTPRQLQQLLDYTALLQRWNRVYNLTAVRDIEGIARLHMADCLAAVPAIASAKPQRLLDVGSGGGLPGMILAIAMPKVAVHLVDTVQKKCAFLRQAAGSLGLHNVTVHHARVETLRDEQGFDCITSRAFSDLSLLIGRSAHLLAPNGQWCAMKGQPPEDEIAAIPAGYTAQIQPLQVPGLDAQRCLVWIHAHRGAHIAPARATPPAQ</sequence>
<dbReference type="PANTHER" id="PTHR31760">
    <property type="entry name" value="S-ADENOSYL-L-METHIONINE-DEPENDENT METHYLTRANSFERASES SUPERFAMILY PROTEIN"/>
    <property type="match status" value="1"/>
</dbReference>
<organism evidence="4">
    <name type="scientific">mine drainage metagenome</name>
    <dbReference type="NCBI Taxonomy" id="410659"/>
    <lineage>
        <taxon>unclassified sequences</taxon>
        <taxon>metagenomes</taxon>
        <taxon>ecological metagenomes</taxon>
    </lineage>
</organism>
<protein>
    <submittedName>
        <fullName evidence="4">Ribosomal RNA small subunit methyltransferase G</fullName>
        <ecNumber evidence="4">2.1.1.170</ecNumber>
    </submittedName>
</protein>
<dbReference type="GO" id="GO:0070043">
    <property type="term" value="F:rRNA (guanine-N7-)-methyltransferase activity"/>
    <property type="evidence" value="ECO:0007669"/>
    <property type="project" value="TreeGrafter"/>
</dbReference>
<keyword evidence="3 4" id="KW-0808">Transferase</keyword>
<gene>
    <name evidence="4" type="primary">rsmG_12</name>
    <name evidence="4" type="ORF">GALL_385720</name>
</gene>
<dbReference type="PANTHER" id="PTHR31760:SF0">
    <property type="entry name" value="S-ADENOSYL-L-METHIONINE-DEPENDENT METHYLTRANSFERASES SUPERFAMILY PROTEIN"/>
    <property type="match status" value="1"/>
</dbReference>
<dbReference type="EC" id="2.1.1.170" evidence="4"/>
<dbReference type="NCBIfam" id="TIGR00138">
    <property type="entry name" value="rsmG_gidB"/>
    <property type="match status" value="1"/>
</dbReference>
<accession>A0A1J5Q8L5</accession>
<proteinExistence type="inferred from homology"/>